<gene>
    <name evidence="1" type="ORF">Q3M24_01830</name>
</gene>
<dbReference type="AlphaFoldDB" id="A0AAU8LXD8"/>
<proteinExistence type="predicted"/>
<reference evidence="1" key="2">
    <citation type="submission" date="2024-06" db="EMBL/GenBank/DDBJ databases">
        <authorList>
            <person name="Plum-Jensen L.E."/>
            <person name="Schramm A."/>
            <person name="Marshall I.P.G."/>
        </authorList>
    </citation>
    <scope>NUCLEOTIDE SEQUENCE</scope>
    <source>
        <strain evidence="1">Rat1</strain>
    </source>
</reference>
<organism evidence="1">
    <name type="scientific">Candidatus Electrothrix aestuarii</name>
    <dbReference type="NCBI Taxonomy" id="3062594"/>
    <lineage>
        <taxon>Bacteria</taxon>
        <taxon>Pseudomonadati</taxon>
        <taxon>Thermodesulfobacteriota</taxon>
        <taxon>Desulfobulbia</taxon>
        <taxon>Desulfobulbales</taxon>
        <taxon>Desulfobulbaceae</taxon>
        <taxon>Candidatus Electrothrix</taxon>
    </lineage>
</organism>
<reference evidence="1" key="1">
    <citation type="journal article" date="2024" name="Syst. Appl. Microbiol.">
        <title>First single-strain enrichments of Electrothrix cable bacteria, description of E. aestuarii sp. nov. and E. rattekaaiensis sp. nov., and proposal of a cable bacteria taxonomy following the rules of the SeqCode.</title>
        <authorList>
            <person name="Plum-Jensen L.E."/>
            <person name="Schramm A."/>
            <person name="Marshall I.P.G."/>
        </authorList>
    </citation>
    <scope>NUCLEOTIDE SEQUENCE</scope>
    <source>
        <strain evidence="1">Rat1</strain>
    </source>
</reference>
<accession>A0AAU8LXD8</accession>
<protein>
    <submittedName>
        <fullName evidence="1">Uncharacterized protein</fullName>
    </submittedName>
</protein>
<name>A0AAU8LXD8_9BACT</name>
<sequence length="176" mass="20854">MGSYTIKNELFETSGVFDTKILSLEEIINKLFNSKTIQSDCSFVDLFLFGLVDVCRKLFFSVQLYIEIVEMEEKHPGISIDHCFIDSYIEFLVSQKLIFYDYSDYLIDLKERHLIPVFLCPLTSRGKEVFMTLNKEKIFTENIYLDNAVNLSHQKFMQLKKYKKQYHDNMLQYISC</sequence>
<dbReference type="KEGG" id="eaj:Q3M24_01830"/>
<evidence type="ECO:0000313" key="1">
    <source>
        <dbReference type="EMBL" id="XCN73515.1"/>
    </source>
</evidence>
<dbReference type="EMBL" id="CP159373">
    <property type="protein sequence ID" value="XCN73515.1"/>
    <property type="molecule type" value="Genomic_DNA"/>
</dbReference>